<dbReference type="EMBL" id="HACG01050605">
    <property type="protein sequence ID" value="CEK97470.1"/>
    <property type="molecule type" value="Transcribed_RNA"/>
</dbReference>
<evidence type="ECO:0000313" key="2">
    <source>
        <dbReference type="EMBL" id="CEK97470.1"/>
    </source>
</evidence>
<feature type="compositionally biased region" description="Basic and acidic residues" evidence="1">
    <location>
        <begin position="15"/>
        <end position="26"/>
    </location>
</feature>
<feature type="non-terminal residue" evidence="2">
    <location>
        <position position="71"/>
    </location>
</feature>
<feature type="region of interest" description="Disordered" evidence="1">
    <location>
        <begin position="1"/>
        <end position="26"/>
    </location>
</feature>
<name>A0A0B7BZ97_9EUPU</name>
<accession>A0A0B7BZ97</accession>
<sequence>TREDNSELVVAETPGKTEEDNSGLDKEISESYVVMEDVTKEAGTLDLSQSQNDTTGDESKIMVDATEIITD</sequence>
<protein>
    <submittedName>
        <fullName evidence="2">Uncharacterized protein</fullName>
    </submittedName>
</protein>
<proteinExistence type="predicted"/>
<feature type="non-terminal residue" evidence="2">
    <location>
        <position position="1"/>
    </location>
</feature>
<evidence type="ECO:0000256" key="1">
    <source>
        <dbReference type="SAM" id="MobiDB-lite"/>
    </source>
</evidence>
<reference evidence="2" key="1">
    <citation type="submission" date="2014-12" db="EMBL/GenBank/DDBJ databases">
        <title>Insight into the proteome of Arion vulgaris.</title>
        <authorList>
            <person name="Aradska J."/>
            <person name="Bulat T."/>
            <person name="Smidak R."/>
            <person name="Sarate P."/>
            <person name="Gangsoo J."/>
            <person name="Sialana F."/>
            <person name="Bilban M."/>
            <person name="Lubec G."/>
        </authorList>
    </citation>
    <scope>NUCLEOTIDE SEQUENCE</scope>
    <source>
        <tissue evidence="2">Skin</tissue>
    </source>
</reference>
<organism evidence="2">
    <name type="scientific">Arion vulgaris</name>
    <dbReference type="NCBI Taxonomy" id="1028688"/>
    <lineage>
        <taxon>Eukaryota</taxon>
        <taxon>Metazoa</taxon>
        <taxon>Spiralia</taxon>
        <taxon>Lophotrochozoa</taxon>
        <taxon>Mollusca</taxon>
        <taxon>Gastropoda</taxon>
        <taxon>Heterobranchia</taxon>
        <taxon>Euthyneura</taxon>
        <taxon>Panpulmonata</taxon>
        <taxon>Eupulmonata</taxon>
        <taxon>Stylommatophora</taxon>
        <taxon>Helicina</taxon>
        <taxon>Arionoidea</taxon>
        <taxon>Arionidae</taxon>
        <taxon>Arion</taxon>
    </lineage>
</organism>
<dbReference type="AlphaFoldDB" id="A0A0B7BZ97"/>
<gene>
    <name evidence="2" type="primary">ORF215901</name>
</gene>